<proteinExistence type="inferred from homology"/>
<dbReference type="PANTHER" id="PTHR47700:SF2">
    <property type="entry name" value="CHITINASE"/>
    <property type="match status" value="1"/>
</dbReference>
<feature type="region of interest" description="Disordered" evidence="4">
    <location>
        <begin position="376"/>
        <end position="407"/>
    </location>
</feature>
<feature type="compositionally biased region" description="Low complexity" evidence="4">
    <location>
        <begin position="262"/>
        <end position="272"/>
    </location>
</feature>
<dbReference type="Pfam" id="PF00704">
    <property type="entry name" value="Glyco_hydro_18"/>
    <property type="match status" value="1"/>
</dbReference>
<organism evidence="7 8">
    <name type="scientific">Claviceps africana</name>
    <dbReference type="NCBI Taxonomy" id="83212"/>
    <lineage>
        <taxon>Eukaryota</taxon>
        <taxon>Fungi</taxon>
        <taxon>Dikarya</taxon>
        <taxon>Ascomycota</taxon>
        <taxon>Pezizomycotina</taxon>
        <taxon>Sordariomycetes</taxon>
        <taxon>Hypocreomycetidae</taxon>
        <taxon>Hypocreales</taxon>
        <taxon>Clavicipitaceae</taxon>
        <taxon>Claviceps</taxon>
    </lineage>
</organism>
<feature type="non-terminal residue" evidence="7">
    <location>
        <position position="574"/>
    </location>
</feature>
<dbReference type="OrthoDB" id="4934367at2759"/>
<dbReference type="InterPro" id="IPR053214">
    <property type="entry name" value="LysM12-like"/>
</dbReference>
<feature type="domain" description="LysM" evidence="5">
    <location>
        <begin position="281"/>
        <end position="326"/>
    </location>
</feature>
<evidence type="ECO:0008006" key="9">
    <source>
        <dbReference type="Google" id="ProtNLM"/>
    </source>
</evidence>
<dbReference type="PROSITE" id="PS51782">
    <property type="entry name" value="LYSM"/>
    <property type="match status" value="1"/>
</dbReference>
<dbReference type="PANTHER" id="PTHR47700">
    <property type="entry name" value="V CHITINASE, PUTATIVE (AFU_ORTHOLOGUE AFUA_6G13720)-RELATED"/>
    <property type="match status" value="1"/>
</dbReference>
<dbReference type="InterPro" id="IPR001223">
    <property type="entry name" value="Glyco_hydro18_cat"/>
</dbReference>
<sequence length="574" mass="62361">MSLISSCTRPLLLDFSINAPIPKNLYVRSCDVWGADYNFKSAPKISAAPDEKEVNITAQMAWSPNPQSVAALYATFTLLSEVKNQLLRSTTPWDKTVIFGAFRGVFLAVYIGDNLLNPSAVDALFEPLIGKISSVGIQVSKAAVIQVCGENTSSDQTFGVMVVANGTLGDVHQAAVTWSRSDCVDTTTFAESARLENLPVRIKSRFSPPGVVRAGTPTGLGAASQKTVSAAKDRLQRDVTMASAKTKQPDFASQASESTDHTVPASSAAEPTSTPPPGQCQTLKVFAGDTCDSLAKHCNISRQELEKFNPDVDLCKSTFEGQLVCCSAGEFPDVKPKKNADGYCFVYHVKATDTCESIAKVHGLDTLTLERLNYDTWGSPRQGKEKENETKSSDTRTPMKSDTSSQMGQCGVTEDFCISTQGSGSPGTGRNGTVACISNCGYDIEYGDPPEQFINVTYFDGYNLGRGCLNMDIKQVDKSYTHIHFTFGHINSDFGVEFKDEYSTYLFDQLTKLRGGPKRVLSFGGWPFSPKSSFYPVFRDGIKPQNRERFASSISKFADITGLDGVDFVWETPG</sequence>
<dbReference type="InterPro" id="IPR018392">
    <property type="entry name" value="LysM"/>
</dbReference>
<dbReference type="CDD" id="cd00118">
    <property type="entry name" value="LysM"/>
    <property type="match status" value="2"/>
</dbReference>
<evidence type="ECO:0000313" key="7">
    <source>
        <dbReference type="EMBL" id="KAG5913335.1"/>
    </source>
</evidence>
<reference evidence="7" key="1">
    <citation type="journal article" date="2020" name="bioRxiv">
        <title>Whole genome comparisons of ergot fungi reveals the divergence and evolution of species within the genus Claviceps are the result of varying mechanisms driving genome evolution and host range expansion.</title>
        <authorList>
            <person name="Wyka S.A."/>
            <person name="Mondo S.J."/>
            <person name="Liu M."/>
            <person name="Dettman J."/>
            <person name="Nalam V."/>
            <person name="Broders K.D."/>
        </authorList>
    </citation>
    <scope>NUCLEOTIDE SEQUENCE</scope>
    <source>
        <strain evidence="7">CCC 489</strain>
    </source>
</reference>
<gene>
    <name evidence="7" type="ORF">E4U42_001275</name>
</gene>
<dbReference type="GO" id="GO:0005975">
    <property type="term" value="P:carbohydrate metabolic process"/>
    <property type="evidence" value="ECO:0007669"/>
    <property type="project" value="InterPro"/>
</dbReference>
<feature type="compositionally biased region" description="Basic and acidic residues" evidence="4">
    <location>
        <begin position="382"/>
        <end position="399"/>
    </location>
</feature>
<dbReference type="GO" id="GO:0008061">
    <property type="term" value="F:chitin binding"/>
    <property type="evidence" value="ECO:0007669"/>
    <property type="project" value="UniProtKB-KW"/>
</dbReference>
<protein>
    <recommendedName>
        <fullName evidence="9">Chitinase</fullName>
    </recommendedName>
</protein>
<dbReference type="Pfam" id="PF01476">
    <property type="entry name" value="LysM"/>
    <property type="match status" value="1"/>
</dbReference>
<dbReference type="Gene3D" id="3.20.20.80">
    <property type="entry name" value="Glycosidases"/>
    <property type="match status" value="1"/>
</dbReference>
<evidence type="ECO:0000313" key="8">
    <source>
        <dbReference type="Proteomes" id="UP000811619"/>
    </source>
</evidence>
<dbReference type="InterPro" id="IPR017853">
    <property type="entry name" value="GH"/>
</dbReference>
<evidence type="ECO:0000256" key="4">
    <source>
        <dbReference type="SAM" id="MobiDB-lite"/>
    </source>
</evidence>
<keyword evidence="8" id="KW-1185">Reference proteome</keyword>
<name>A0A8K0NE29_9HYPO</name>
<dbReference type="Proteomes" id="UP000811619">
    <property type="component" value="Unassembled WGS sequence"/>
</dbReference>
<dbReference type="AlphaFoldDB" id="A0A8K0NE29"/>
<comment type="caution">
    <text evidence="7">The sequence shown here is derived from an EMBL/GenBank/DDBJ whole genome shotgun (WGS) entry which is preliminary data.</text>
</comment>
<accession>A0A8K0NE29</accession>
<evidence type="ECO:0000256" key="2">
    <source>
        <dbReference type="ARBA" id="ARBA00023026"/>
    </source>
</evidence>
<evidence type="ECO:0000259" key="5">
    <source>
        <dbReference type="PROSITE" id="PS51782"/>
    </source>
</evidence>
<dbReference type="InterPro" id="IPR036779">
    <property type="entry name" value="LysM_dom_sf"/>
</dbReference>
<evidence type="ECO:0000259" key="6">
    <source>
        <dbReference type="PROSITE" id="PS51910"/>
    </source>
</evidence>
<feature type="compositionally biased region" description="Polar residues" evidence="4">
    <location>
        <begin position="243"/>
        <end position="257"/>
    </location>
</feature>
<keyword evidence="1" id="KW-0147">Chitin-binding</keyword>
<dbReference type="Gene3D" id="3.10.350.10">
    <property type="entry name" value="LysM domain"/>
    <property type="match status" value="1"/>
</dbReference>
<keyword evidence="2" id="KW-0843">Virulence</keyword>
<evidence type="ECO:0000256" key="3">
    <source>
        <dbReference type="ARBA" id="ARBA00044955"/>
    </source>
</evidence>
<dbReference type="SUPFAM" id="SSF51445">
    <property type="entry name" value="(Trans)glycosidases"/>
    <property type="match status" value="1"/>
</dbReference>
<feature type="region of interest" description="Disordered" evidence="4">
    <location>
        <begin position="206"/>
        <end position="278"/>
    </location>
</feature>
<dbReference type="PROSITE" id="PS51910">
    <property type="entry name" value="GH18_2"/>
    <property type="match status" value="1"/>
</dbReference>
<evidence type="ECO:0000256" key="1">
    <source>
        <dbReference type="ARBA" id="ARBA00022669"/>
    </source>
</evidence>
<feature type="domain" description="GH18" evidence="6">
    <location>
        <begin position="453"/>
        <end position="574"/>
    </location>
</feature>
<dbReference type="EMBL" id="SRPY01001365">
    <property type="protein sequence ID" value="KAG5913335.1"/>
    <property type="molecule type" value="Genomic_DNA"/>
</dbReference>
<comment type="similarity">
    <text evidence="3">Belongs to the secreted LysM effector family.</text>
</comment>